<dbReference type="RefSeq" id="WP_168054312.1">
    <property type="nucleotide sequence ID" value="NZ_JAATJR010000008.1"/>
</dbReference>
<protein>
    <recommendedName>
        <fullName evidence="3">Methyltransferase domain-containing protein</fullName>
    </recommendedName>
</protein>
<evidence type="ECO:0000313" key="2">
    <source>
        <dbReference type="Proteomes" id="UP000765160"/>
    </source>
</evidence>
<comment type="caution">
    <text evidence="1">The sequence shown here is derived from an EMBL/GenBank/DDBJ whole genome shotgun (WGS) entry which is preliminary data.</text>
</comment>
<dbReference type="InterPro" id="IPR029063">
    <property type="entry name" value="SAM-dependent_MTases_sf"/>
</dbReference>
<dbReference type="EMBL" id="JAAVTX010000008">
    <property type="protein sequence ID" value="NKE48187.1"/>
    <property type="molecule type" value="Genomic_DNA"/>
</dbReference>
<sequence length="307" mass="33642">MFGMFRNRLARPAIAEPKPEPPAPVSPFPVPIPAALADDAALRDRSAAFGAACRSHVAVFEEALAGLVAAGSLRPDQLVYARDHRLRFAEALYAIETLLAAEPAWPRCRVMEVGSSITPMLFHAAFPELRLTAACLFRHKQLDGIVERAVQVDLEKLDLRADAGLALPGPPLWDLDMVMLCEVLEHLLVNPANLFRALAGTLRPGGVLYVTTPNFLRQGCRGLILAGRNPQPLFRPEYRPEDRFHHHVREYTMAELLEAMLAAGLELEVAQYSACWDTAEDAARLPADALRNLVVVGRKPRDPAAGA</sequence>
<dbReference type="Pfam" id="PF13489">
    <property type="entry name" value="Methyltransf_23"/>
    <property type="match status" value="1"/>
</dbReference>
<keyword evidence="2" id="KW-1185">Reference proteome</keyword>
<dbReference type="Gene3D" id="3.40.50.150">
    <property type="entry name" value="Vaccinia Virus protein VP39"/>
    <property type="match status" value="1"/>
</dbReference>
<evidence type="ECO:0000313" key="1">
    <source>
        <dbReference type="EMBL" id="NKE48187.1"/>
    </source>
</evidence>
<dbReference type="Proteomes" id="UP000765160">
    <property type="component" value="Unassembled WGS sequence"/>
</dbReference>
<name>A0ABX1F7B3_9PROT</name>
<evidence type="ECO:0008006" key="3">
    <source>
        <dbReference type="Google" id="ProtNLM"/>
    </source>
</evidence>
<proteinExistence type="predicted"/>
<dbReference type="SUPFAM" id="SSF53335">
    <property type="entry name" value="S-adenosyl-L-methionine-dependent methyltransferases"/>
    <property type="match status" value="1"/>
</dbReference>
<accession>A0ABX1F7B3</accession>
<gene>
    <name evidence="1" type="ORF">HB662_25640</name>
</gene>
<organism evidence="1 2">
    <name type="scientific">Falsiroseomonas frigidaquae</name>
    <dbReference type="NCBI Taxonomy" id="487318"/>
    <lineage>
        <taxon>Bacteria</taxon>
        <taxon>Pseudomonadati</taxon>
        <taxon>Pseudomonadota</taxon>
        <taxon>Alphaproteobacteria</taxon>
        <taxon>Acetobacterales</taxon>
        <taxon>Roseomonadaceae</taxon>
        <taxon>Falsiroseomonas</taxon>
    </lineage>
</organism>
<reference evidence="1 2" key="1">
    <citation type="submission" date="2020-03" db="EMBL/GenBank/DDBJ databases">
        <title>Roseomonas selenitidurans sp. nov. isolated from soil.</title>
        <authorList>
            <person name="Liu H."/>
        </authorList>
    </citation>
    <scope>NUCLEOTIDE SEQUENCE [LARGE SCALE GENOMIC DNA]</scope>
    <source>
        <strain evidence="1 2">JCM 15073</strain>
    </source>
</reference>